<comment type="caution">
    <text evidence="1">The sequence shown here is derived from an EMBL/GenBank/DDBJ whole genome shotgun (WGS) entry which is preliminary data.</text>
</comment>
<accession>A0A0G1XCC1</accession>
<organism evidence="1 2">
    <name type="scientific">Candidatus Uhrbacteria bacterium GW2011_GWD2_52_7</name>
    <dbReference type="NCBI Taxonomy" id="1618989"/>
    <lineage>
        <taxon>Bacteria</taxon>
        <taxon>Candidatus Uhriibacteriota</taxon>
    </lineage>
</organism>
<reference evidence="1 2" key="1">
    <citation type="journal article" date="2015" name="Nature">
        <title>rRNA introns, odd ribosomes, and small enigmatic genomes across a large radiation of phyla.</title>
        <authorList>
            <person name="Brown C.T."/>
            <person name="Hug L.A."/>
            <person name="Thomas B.C."/>
            <person name="Sharon I."/>
            <person name="Castelle C.J."/>
            <person name="Singh A."/>
            <person name="Wilkins M.J."/>
            <person name="Williams K.H."/>
            <person name="Banfield J.F."/>
        </authorList>
    </citation>
    <scope>NUCLEOTIDE SEQUENCE [LARGE SCALE GENOMIC DNA]</scope>
</reference>
<sequence>MQQFSLTQRTSTMISAAVAAVVVSVGFLLSASHAYAVAPTMLSGATNTFVEDATGDGTVDKITITFSAAVNINDSALDGFPNLALSNSCTIPTGDYSSASTTTLVITGLTGCTAGNTALTPTVTYTALGNCVGDGTICDQATDLDEMANGANVTSSDKAKPAILTATTGDNNSDGTVDRLVLTFSESVNITTGGADNDFTLVASSGTATLVAAGYASPDTTMTYTITASATGNTSLTVAPTYVVAGAGSIIDVNSNEMNNGETVAGTDGAKPAVLTAATRDNTADGSIDQLVLTFSESVVITDGGTDNDFTLVASSGTATITAAAYGATASTLTYTITTSVTGDTSLTVTPTYATAGAGSITDASLTEMNNGETVAGTDGAKPVFMSASPASGTAASRSSSLTMTMSETVASATATTNSGVTLTCTISTVTITCVPNHAFRALLEASRVTP</sequence>
<dbReference type="AlphaFoldDB" id="A0A0G1XCC1"/>
<dbReference type="Proteomes" id="UP000034846">
    <property type="component" value="Unassembled WGS sequence"/>
</dbReference>
<evidence type="ECO:0000313" key="1">
    <source>
        <dbReference type="EMBL" id="KKW28535.1"/>
    </source>
</evidence>
<gene>
    <name evidence="1" type="ORF">UY72_C0069G0009</name>
</gene>
<protein>
    <recommendedName>
        <fullName evidence="3">SbsA Ig-like domain-containing protein</fullName>
    </recommendedName>
</protein>
<evidence type="ECO:0008006" key="3">
    <source>
        <dbReference type="Google" id="ProtNLM"/>
    </source>
</evidence>
<dbReference type="PATRIC" id="fig|1618989.3.peg.867"/>
<dbReference type="EMBL" id="LCRD01000069">
    <property type="protein sequence ID" value="KKW28535.1"/>
    <property type="molecule type" value="Genomic_DNA"/>
</dbReference>
<evidence type="ECO:0000313" key="2">
    <source>
        <dbReference type="Proteomes" id="UP000034846"/>
    </source>
</evidence>
<name>A0A0G1XCC1_9BACT</name>
<proteinExistence type="predicted"/>